<dbReference type="SUPFAM" id="SSF53448">
    <property type="entry name" value="Nucleotide-diphospho-sugar transferases"/>
    <property type="match status" value="1"/>
</dbReference>
<dbReference type="GO" id="GO:0016020">
    <property type="term" value="C:membrane"/>
    <property type="evidence" value="ECO:0007669"/>
    <property type="project" value="UniProtKB-SubCell"/>
</dbReference>
<keyword evidence="4 8" id="KW-0808">Transferase</keyword>
<gene>
    <name evidence="9" type="ORF">QJS04_geneDACA014054</name>
</gene>
<organism evidence="9 10">
    <name type="scientific">Acorus gramineus</name>
    <name type="common">Dwarf sweet flag</name>
    <dbReference type="NCBI Taxonomy" id="55184"/>
    <lineage>
        <taxon>Eukaryota</taxon>
        <taxon>Viridiplantae</taxon>
        <taxon>Streptophyta</taxon>
        <taxon>Embryophyta</taxon>
        <taxon>Tracheophyta</taxon>
        <taxon>Spermatophyta</taxon>
        <taxon>Magnoliopsida</taxon>
        <taxon>Liliopsida</taxon>
        <taxon>Acoraceae</taxon>
        <taxon>Acorus</taxon>
    </lineage>
</organism>
<proteinExistence type="inferred from homology"/>
<dbReference type="PANTHER" id="PTHR21461">
    <property type="entry name" value="GLYCOSYLTRANSFERASE FAMILY 92 PROTEIN"/>
    <property type="match status" value="1"/>
</dbReference>
<evidence type="ECO:0000313" key="10">
    <source>
        <dbReference type="Proteomes" id="UP001179952"/>
    </source>
</evidence>
<dbReference type="EMBL" id="JAUJYN010000005">
    <property type="protein sequence ID" value="KAK1270848.1"/>
    <property type="molecule type" value="Genomic_DNA"/>
</dbReference>
<evidence type="ECO:0000256" key="5">
    <source>
        <dbReference type="ARBA" id="ARBA00022692"/>
    </source>
</evidence>
<evidence type="ECO:0000256" key="2">
    <source>
        <dbReference type="ARBA" id="ARBA00007647"/>
    </source>
</evidence>
<reference evidence="9" key="1">
    <citation type="journal article" date="2023" name="Nat. Commun.">
        <title>Diploid and tetraploid genomes of Acorus and the evolution of monocots.</title>
        <authorList>
            <person name="Ma L."/>
            <person name="Liu K.W."/>
            <person name="Li Z."/>
            <person name="Hsiao Y.Y."/>
            <person name="Qi Y."/>
            <person name="Fu T."/>
            <person name="Tang G.D."/>
            <person name="Zhang D."/>
            <person name="Sun W.H."/>
            <person name="Liu D.K."/>
            <person name="Li Y."/>
            <person name="Chen G.Z."/>
            <person name="Liu X.D."/>
            <person name="Liao X.Y."/>
            <person name="Jiang Y.T."/>
            <person name="Yu X."/>
            <person name="Hao Y."/>
            <person name="Huang J."/>
            <person name="Zhao X.W."/>
            <person name="Ke S."/>
            <person name="Chen Y.Y."/>
            <person name="Wu W.L."/>
            <person name="Hsu J.L."/>
            <person name="Lin Y.F."/>
            <person name="Huang M.D."/>
            <person name="Li C.Y."/>
            <person name="Huang L."/>
            <person name="Wang Z.W."/>
            <person name="Zhao X."/>
            <person name="Zhong W.Y."/>
            <person name="Peng D.H."/>
            <person name="Ahmad S."/>
            <person name="Lan S."/>
            <person name="Zhang J.S."/>
            <person name="Tsai W.C."/>
            <person name="Van de Peer Y."/>
            <person name="Liu Z.J."/>
        </authorList>
    </citation>
    <scope>NUCLEOTIDE SEQUENCE</scope>
    <source>
        <strain evidence="9">SCP</strain>
    </source>
</reference>
<dbReference type="Proteomes" id="UP001179952">
    <property type="component" value="Unassembled WGS sequence"/>
</dbReference>
<protein>
    <recommendedName>
        <fullName evidence="8">Glycosyltransferase family 92 protein</fullName>
        <ecNumber evidence="8">2.4.1.-</ecNumber>
    </recommendedName>
</protein>
<evidence type="ECO:0000256" key="8">
    <source>
        <dbReference type="RuleBase" id="RU366017"/>
    </source>
</evidence>
<keyword evidence="6" id="KW-1133">Transmembrane helix</keyword>
<comment type="caution">
    <text evidence="9">The sequence shown here is derived from an EMBL/GenBank/DDBJ whole genome shotgun (WGS) entry which is preliminary data.</text>
</comment>
<keyword evidence="3 8" id="KW-0328">Glycosyltransferase</keyword>
<sequence length="593" mass="67434">MKDHHRRKRSGGGDLYGWWRRWGRFFLFSLSVFLFSSFAFSPSLRIFRESFRPVLLSTWRNPPPLSASSTTTTISDDHPTVDRRLLSPHPSLEIRDAVNFPDQTLLFLKHPPSPLEFAKHTIHCAYYPPSSTSPSLHLPPISIDAQILRCPTPPRGFLVSVSFDRSDGRHPPPSHPHQWHSLAYEAVIDSKDNTTVVFVKGLNLRPERLADASRFACVYGWDFSRPRYLLTSDALSVAQEIVRCRTPLSVLNPKPNSTSSVIKASVIFKRFRAPPLVVPSVARPAPVPPARRRRAHALCACTMVRNQARFLREWVTYHARVGVERWFVYDNNSDDDIEATVDSMAFNVTRHPWPWIKTQEAGFAHCALRARAACEFKTQEAGFAHCALRARAACEWVAFIDVDEFLHLPNRTAVASMREVLAEQPGDIGEVRASCHSFGPSGRKRAPARGVTAGYTCRMASPERHKSIVRPEALDDSLMNVVHHFHLREGFGYVNLERSSVVINHYKYQVWEVFKEKFYRRVATYVADWHDKENEGSKDRAPGLGTEAVEPPNWAGRFCEVHDTGLRDWVIREFAEPGKGRLSWEVGGGRRRD</sequence>
<dbReference type="Pfam" id="PF01697">
    <property type="entry name" value="Glyco_transf_92"/>
    <property type="match status" value="1"/>
</dbReference>
<evidence type="ECO:0000256" key="6">
    <source>
        <dbReference type="ARBA" id="ARBA00022989"/>
    </source>
</evidence>
<dbReference type="AlphaFoldDB" id="A0AAV9B330"/>
<evidence type="ECO:0000256" key="4">
    <source>
        <dbReference type="ARBA" id="ARBA00022679"/>
    </source>
</evidence>
<name>A0AAV9B330_ACOGR</name>
<evidence type="ECO:0000256" key="7">
    <source>
        <dbReference type="ARBA" id="ARBA00023136"/>
    </source>
</evidence>
<accession>A0AAV9B330</accession>
<keyword evidence="7" id="KW-0472">Membrane</keyword>
<evidence type="ECO:0000256" key="3">
    <source>
        <dbReference type="ARBA" id="ARBA00022676"/>
    </source>
</evidence>
<keyword evidence="10" id="KW-1185">Reference proteome</keyword>
<dbReference type="EC" id="2.4.1.-" evidence="8"/>
<comment type="subcellular location">
    <subcellularLocation>
        <location evidence="1">Membrane</location>
        <topology evidence="1">Single-pass membrane protein</topology>
    </subcellularLocation>
</comment>
<evidence type="ECO:0000256" key="1">
    <source>
        <dbReference type="ARBA" id="ARBA00004167"/>
    </source>
</evidence>
<dbReference type="GO" id="GO:0005737">
    <property type="term" value="C:cytoplasm"/>
    <property type="evidence" value="ECO:0007669"/>
    <property type="project" value="TreeGrafter"/>
</dbReference>
<comment type="similarity">
    <text evidence="2 8">Belongs to the glycosyltransferase 92 family.</text>
</comment>
<dbReference type="InterPro" id="IPR008166">
    <property type="entry name" value="Glyco_transf_92"/>
</dbReference>
<keyword evidence="5" id="KW-0812">Transmembrane</keyword>
<dbReference type="InterPro" id="IPR029044">
    <property type="entry name" value="Nucleotide-diphossugar_trans"/>
</dbReference>
<evidence type="ECO:0000313" key="9">
    <source>
        <dbReference type="EMBL" id="KAK1270848.1"/>
    </source>
</evidence>
<reference evidence="9" key="2">
    <citation type="submission" date="2023-06" db="EMBL/GenBank/DDBJ databases">
        <authorList>
            <person name="Ma L."/>
            <person name="Liu K.-W."/>
            <person name="Li Z."/>
            <person name="Hsiao Y.-Y."/>
            <person name="Qi Y."/>
            <person name="Fu T."/>
            <person name="Tang G."/>
            <person name="Zhang D."/>
            <person name="Sun W.-H."/>
            <person name="Liu D.-K."/>
            <person name="Li Y."/>
            <person name="Chen G.-Z."/>
            <person name="Liu X.-D."/>
            <person name="Liao X.-Y."/>
            <person name="Jiang Y.-T."/>
            <person name="Yu X."/>
            <person name="Hao Y."/>
            <person name="Huang J."/>
            <person name="Zhao X.-W."/>
            <person name="Ke S."/>
            <person name="Chen Y.-Y."/>
            <person name="Wu W.-L."/>
            <person name="Hsu J.-L."/>
            <person name="Lin Y.-F."/>
            <person name="Huang M.-D."/>
            <person name="Li C.-Y."/>
            <person name="Huang L."/>
            <person name="Wang Z.-W."/>
            <person name="Zhao X."/>
            <person name="Zhong W.-Y."/>
            <person name="Peng D.-H."/>
            <person name="Ahmad S."/>
            <person name="Lan S."/>
            <person name="Zhang J.-S."/>
            <person name="Tsai W.-C."/>
            <person name="Van De Peer Y."/>
            <person name="Liu Z.-J."/>
        </authorList>
    </citation>
    <scope>NUCLEOTIDE SEQUENCE</scope>
    <source>
        <strain evidence="9">SCP</strain>
        <tissue evidence="9">Leaves</tissue>
    </source>
</reference>
<dbReference type="PANTHER" id="PTHR21461:SF55">
    <property type="entry name" value="GLYCOSYLTRANSFERASE FAMILY 92 PROTEIN"/>
    <property type="match status" value="1"/>
</dbReference>
<dbReference type="GO" id="GO:0016757">
    <property type="term" value="F:glycosyltransferase activity"/>
    <property type="evidence" value="ECO:0007669"/>
    <property type="project" value="UniProtKB-UniRule"/>
</dbReference>